<dbReference type="HOGENOM" id="CLU_072626_0_0_1"/>
<dbReference type="GO" id="GO:0008948">
    <property type="term" value="F:oxaloacetate decarboxylase activity"/>
    <property type="evidence" value="ECO:0007669"/>
    <property type="project" value="TreeGrafter"/>
</dbReference>
<evidence type="ECO:0008006" key="4">
    <source>
        <dbReference type="Google" id="ProtNLM"/>
    </source>
</evidence>
<feature type="binding site" evidence="1">
    <location>
        <position position="163"/>
    </location>
    <ligand>
        <name>Mg(2+)</name>
        <dbReference type="ChEBI" id="CHEBI:18420"/>
    </ligand>
</feature>
<dbReference type="PANTHER" id="PTHR33254">
    <property type="entry name" value="4-HYDROXY-4-METHYL-2-OXOGLUTARATE ALDOLASE 3-RELATED"/>
    <property type="match status" value="1"/>
</dbReference>
<proteinExistence type="predicted"/>
<comment type="cofactor">
    <cofactor evidence="1">
        <name>Mg(2+)</name>
        <dbReference type="ChEBI" id="CHEBI:18420"/>
    </cofactor>
</comment>
<evidence type="ECO:0000256" key="1">
    <source>
        <dbReference type="PIRSR" id="PIRSR605493-1"/>
    </source>
</evidence>
<dbReference type="SUPFAM" id="SSF89562">
    <property type="entry name" value="RraA-like"/>
    <property type="match status" value="1"/>
</dbReference>
<sequence>MENLPRLRREEDNLLVFPQQLLSRTMSHDLDISSICAEIARSYSPCDVSDALLKLHVPSAGFLRDISPIPARNGSRVRLVAPISTVLFVDNAHTPGAQYDGLIVPPESNIPHDKHFSDIAPAGSVVLMQQPAHQIAALLGDIVATRYKVRGVRGCFIDGRSRDVVGCGELCQDGTFQCWSKALSSPGTSLQGKPWAVDVPIKIGDVVVEAGDVLVADEAEMVCCVIPRARLNEVVALLPVHKEADDGLLEDVKGGMGFKEAIKRWPKHYSNH</sequence>
<dbReference type="CDD" id="cd16841">
    <property type="entry name" value="RraA_family"/>
    <property type="match status" value="1"/>
</dbReference>
<dbReference type="AlphaFoldDB" id="A0A0D2CJA0"/>
<dbReference type="PANTHER" id="PTHR33254:SF4">
    <property type="entry name" value="4-HYDROXY-4-METHYL-2-OXOGLUTARATE ALDOLASE 3-RELATED"/>
    <property type="match status" value="1"/>
</dbReference>
<evidence type="ECO:0000313" key="3">
    <source>
        <dbReference type="Proteomes" id="UP000054466"/>
    </source>
</evidence>
<organism evidence="2 3">
    <name type="scientific">Cladophialophora immunda</name>
    <dbReference type="NCBI Taxonomy" id="569365"/>
    <lineage>
        <taxon>Eukaryota</taxon>
        <taxon>Fungi</taxon>
        <taxon>Dikarya</taxon>
        <taxon>Ascomycota</taxon>
        <taxon>Pezizomycotina</taxon>
        <taxon>Eurotiomycetes</taxon>
        <taxon>Chaetothyriomycetidae</taxon>
        <taxon>Chaetothyriales</taxon>
        <taxon>Herpotrichiellaceae</taxon>
        <taxon>Cladophialophora</taxon>
    </lineage>
</organism>
<evidence type="ECO:0000313" key="2">
    <source>
        <dbReference type="EMBL" id="KIW31218.1"/>
    </source>
</evidence>
<dbReference type="InterPro" id="IPR036704">
    <property type="entry name" value="RraA/RraA-like_sf"/>
</dbReference>
<keyword evidence="3" id="KW-1185">Reference proteome</keyword>
<dbReference type="Pfam" id="PF03737">
    <property type="entry name" value="RraA-like"/>
    <property type="match status" value="1"/>
</dbReference>
<dbReference type="GO" id="GO:0047443">
    <property type="term" value="F:4-hydroxy-4-methyl-2-oxoglutarate aldolase activity"/>
    <property type="evidence" value="ECO:0007669"/>
    <property type="project" value="TreeGrafter"/>
</dbReference>
<reference evidence="2 3" key="1">
    <citation type="submission" date="2015-01" db="EMBL/GenBank/DDBJ databases">
        <title>The Genome Sequence of Cladophialophora immunda CBS83496.</title>
        <authorList>
            <consortium name="The Broad Institute Genomics Platform"/>
            <person name="Cuomo C."/>
            <person name="de Hoog S."/>
            <person name="Gorbushina A."/>
            <person name="Stielow B."/>
            <person name="Teixiera M."/>
            <person name="Abouelleil A."/>
            <person name="Chapman S.B."/>
            <person name="Priest M."/>
            <person name="Young S.K."/>
            <person name="Wortman J."/>
            <person name="Nusbaum C."/>
            <person name="Birren B."/>
        </authorList>
    </citation>
    <scope>NUCLEOTIDE SEQUENCE [LARGE SCALE GENOMIC DNA]</scope>
    <source>
        <strain evidence="2 3">CBS 83496</strain>
    </source>
</reference>
<gene>
    <name evidence="2" type="ORF">PV07_02884</name>
</gene>
<dbReference type="STRING" id="569365.A0A0D2CJA0"/>
<dbReference type="EMBL" id="KN847041">
    <property type="protein sequence ID" value="KIW31218.1"/>
    <property type="molecule type" value="Genomic_DNA"/>
</dbReference>
<dbReference type="Proteomes" id="UP000054466">
    <property type="component" value="Unassembled WGS sequence"/>
</dbReference>
<keyword evidence="1" id="KW-0479">Metal-binding</keyword>
<dbReference type="VEuPathDB" id="FungiDB:PV07_02884"/>
<protein>
    <recommendedName>
        <fullName evidence="4">DlpA domain-containing protein</fullName>
    </recommendedName>
</protein>
<dbReference type="Gene3D" id="3.50.30.40">
    <property type="entry name" value="Ribonuclease E inhibitor RraA/RraA-like"/>
    <property type="match status" value="1"/>
</dbReference>
<dbReference type="GO" id="GO:0046872">
    <property type="term" value="F:metal ion binding"/>
    <property type="evidence" value="ECO:0007669"/>
    <property type="project" value="UniProtKB-KW"/>
</dbReference>
<dbReference type="OrthoDB" id="1476984at2759"/>
<keyword evidence="1" id="KW-0460">Magnesium</keyword>
<feature type="binding site" evidence="1">
    <location>
        <position position="162"/>
    </location>
    <ligand>
        <name>substrate</name>
    </ligand>
</feature>
<accession>A0A0D2CJA0</accession>
<feature type="binding site" evidence="1">
    <location>
        <begin position="140"/>
        <end position="143"/>
    </location>
    <ligand>
        <name>substrate</name>
    </ligand>
</feature>
<dbReference type="InterPro" id="IPR005493">
    <property type="entry name" value="RraA/RraA-like"/>
</dbReference>
<dbReference type="RefSeq" id="XP_016251434.1">
    <property type="nucleotide sequence ID" value="XM_016389532.1"/>
</dbReference>
<dbReference type="GeneID" id="27342078"/>
<name>A0A0D2CJA0_9EURO</name>